<protein>
    <submittedName>
        <fullName evidence="2">Uncharacterized protein</fullName>
    </submittedName>
</protein>
<keyword evidence="1" id="KW-1133">Transmembrane helix</keyword>
<reference evidence="2 3" key="1">
    <citation type="journal article" date="2019" name="Nat. Ecol. Evol.">
        <title>Megaphylogeny resolves global patterns of mushroom evolution.</title>
        <authorList>
            <person name="Varga T."/>
            <person name="Krizsan K."/>
            <person name="Foldi C."/>
            <person name="Dima B."/>
            <person name="Sanchez-Garcia M."/>
            <person name="Sanchez-Ramirez S."/>
            <person name="Szollosi G.J."/>
            <person name="Szarkandi J.G."/>
            <person name="Papp V."/>
            <person name="Albert L."/>
            <person name="Andreopoulos W."/>
            <person name="Angelini C."/>
            <person name="Antonin V."/>
            <person name="Barry K.W."/>
            <person name="Bougher N.L."/>
            <person name="Buchanan P."/>
            <person name="Buyck B."/>
            <person name="Bense V."/>
            <person name="Catcheside P."/>
            <person name="Chovatia M."/>
            <person name="Cooper J."/>
            <person name="Damon W."/>
            <person name="Desjardin D."/>
            <person name="Finy P."/>
            <person name="Geml J."/>
            <person name="Haridas S."/>
            <person name="Hughes K."/>
            <person name="Justo A."/>
            <person name="Karasinski D."/>
            <person name="Kautmanova I."/>
            <person name="Kiss B."/>
            <person name="Kocsube S."/>
            <person name="Kotiranta H."/>
            <person name="LaButti K.M."/>
            <person name="Lechner B.E."/>
            <person name="Liimatainen K."/>
            <person name="Lipzen A."/>
            <person name="Lukacs Z."/>
            <person name="Mihaltcheva S."/>
            <person name="Morgado L.N."/>
            <person name="Niskanen T."/>
            <person name="Noordeloos M.E."/>
            <person name="Ohm R.A."/>
            <person name="Ortiz-Santana B."/>
            <person name="Ovrebo C."/>
            <person name="Racz N."/>
            <person name="Riley R."/>
            <person name="Savchenko A."/>
            <person name="Shiryaev A."/>
            <person name="Soop K."/>
            <person name="Spirin V."/>
            <person name="Szebenyi C."/>
            <person name="Tomsovsky M."/>
            <person name="Tulloss R.E."/>
            <person name="Uehling J."/>
            <person name="Grigoriev I.V."/>
            <person name="Vagvolgyi C."/>
            <person name="Papp T."/>
            <person name="Martin F.M."/>
            <person name="Miettinen O."/>
            <person name="Hibbett D.S."/>
            <person name="Nagy L.G."/>
        </authorList>
    </citation>
    <scope>NUCLEOTIDE SEQUENCE [LARGE SCALE GENOMIC DNA]</scope>
    <source>
        <strain evidence="2 3">HHB13444</strain>
    </source>
</reference>
<gene>
    <name evidence="2" type="ORF">K466DRAFT_277946</name>
</gene>
<dbReference type="EMBL" id="ML211009">
    <property type="protein sequence ID" value="TFK91888.1"/>
    <property type="molecule type" value="Genomic_DNA"/>
</dbReference>
<evidence type="ECO:0000256" key="1">
    <source>
        <dbReference type="SAM" id="Phobius"/>
    </source>
</evidence>
<dbReference type="InParanoid" id="A0A5C3PVJ3"/>
<dbReference type="AlphaFoldDB" id="A0A5C3PVJ3"/>
<dbReference type="Proteomes" id="UP000308197">
    <property type="component" value="Unassembled WGS sequence"/>
</dbReference>
<keyword evidence="1" id="KW-0472">Membrane</keyword>
<organism evidence="2 3">
    <name type="scientific">Polyporus arcularius HHB13444</name>
    <dbReference type="NCBI Taxonomy" id="1314778"/>
    <lineage>
        <taxon>Eukaryota</taxon>
        <taxon>Fungi</taxon>
        <taxon>Dikarya</taxon>
        <taxon>Basidiomycota</taxon>
        <taxon>Agaricomycotina</taxon>
        <taxon>Agaricomycetes</taxon>
        <taxon>Polyporales</taxon>
        <taxon>Polyporaceae</taxon>
        <taxon>Polyporus</taxon>
    </lineage>
</organism>
<proteinExistence type="predicted"/>
<keyword evidence="3" id="KW-1185">Reference proteome</keyword>
<sequence length="158" mass="18125">MLPTYLPTYLPVVCIPYHDALSPRPVPNSTSSKHPRRIISCHRHRRCHLPLALCALLVLTFAVCCMLIACFIPMHVRFNDSHTTRCRALPILKLSNLTRLPITYGPCSLFTRRFRDDLHVVPCLCLCLCLHVHVHGPFEAVVVLHLRLCLFACCWLQY</sequence>
<feature type="transmembrane region" description="Helical" evidence="1">
    <location>
        <begin position="51"/>
        <end position="76"/>
    </location>
</feature>
<evidence type="ECO:0000313" key="2">
    <source>
        <dbReference type="EMBL" id="TFK91888.1"/>
    </source>
</evidence>
<evidence type="ECO:0000313" key="3">
    <source>
        <dbReference type="Proteomes" id="UP000308197"/>
    </source>
</evidence>
<keyword evidence="1" id="KW-0812">Transmembrane</keyword>
<name>A0A5C3PVJ3_9APHY</name>
<accession>A0A5C3PVJ3</accession>